<dbReference type="Proteomes" id="UP000041254">
    <property type="component" value="Unassembled WGS sequence"/>
</dbReference>
<organism evidence="2 3">
    <name type="scientific">Vitrella brassicaformis (strain CCMP3155)</name>
    <dbReference type="NCBI Taxonomy" id="1169540"/>
    <lineage>
        <taxon>Eukaryota</taxon>
        <taxon>Sar</taxon>
        <taxon>Alveolata</taxon>
        <taxon>Colpodellida</taxon>
        <taxon>Vitrellaceae</taxon>
        <taxon>Vitrella</taxon>
    </lineage>
</organism>
<dbReference type="InterPro" id="IPR002110">
    <property type="entry name" value="Ankyrin_rpt"/>
</dbReference>
<keyword evidence="1" id="KW-0040">ANK repeat</keyword>
<evidence type="ECO:0000256" key="1">
    <source>
        <dbReference type="PROSITE-ProRule" id="PRU00023"/>
    </source>
</evidence>
<keyword evidence="3" id="KW-1185">Reference proteome</keyword>
<sequence>MGGLVSRVRAYVAQQEEDAATRELAKGLRNGTLTLERATQLLEARADAKFIMTDWDGYRYSLIQLAIERHKTADSLDIIRLLIDRGADINHRSSSPYRPIAFALTKGRYDVAHMLLDDPNLDIKAAHHLLWRVADDARDGSVSSAEKLRMAKRLIALEAADQNPDVPIWQFCSRPLTDPSHHLELIAYLFHKAGQKVLRAAYRDYLRHDLPMQVSIAVKTALLPARALATTALPDGVIESIEALIGVGSPPALFIPIGEQPFGNRINELANGYLSAAYKCIRQAGSSSSSSSSLEGMGSIEGMVDRYDDLMRQVREAAKYECCQFCPSPYE</sequence>
<dbReference type="Gene3D" id="1.25.40.20">
    <property type="entry name" value="Ankyrin repeat-containing domain"/>
    <property type="match status" value="1"/>
</dbReference>
<dbReference type="InParanoid" id="A0A0G4G4L0"/>
<dbReference type="AlphaFoldDB" id="A0A0G4G4L0"/>
<evidence type="ECO:0000313" key="2">
    <source>
        <dbReference type="EMBL" id="CEM23341.1"/>
    </source>
</evidence>
<dbReference type="SUPFAM" id="SSF48403">
    <property type="entry name" value="Ankyrin repeat"/>
    <property type="match status" value="1"/>
</dbReference>
<proteinExistence type="predicted"/>
<feature type="repeat" description="ANK" evidence="1">
    <location>
        <begin position="58"/>
        <end position="94"/>
    </location>
</feature>
<dbReference type="EMBL" id="CDMY01000565">
    <property type="protein sequence ID" value="CEM23341.1"/>
    <property type="molecule type" value="Genomic_DNA"/>
</dbReference>
<name>A0A0G4G4L0_VITBC</name>
<protein>
    <submittedName>
        <fullName evidence="2">Uncharacterized protein</fullName>
    </submittedName>
</protein>
<evidence type="ECO:0000313" key="3">
    <source>
        <dbReference type="Proteomes" id="UP000041254"/>
    </source>
</evidence>
<gene>
    <name evidence="2" type="ORF">Vbra_2637</name>
</gene>
<dbReference type="VEuPathDB" id="CryptoDB:Vbra_2637"/>
<dbReference type="PROSITE" id="PS50088">
    <property type="entry name" value="ANK_REPEAT"/>
    <property type="match status" value="1"/>
</dbReference>
<dbReference type="PhylomeDB" id="A0A0G4G4L0"/>
<dbReference type="Pfam" id="PF13637">
    <property type="entry name" value="Ank_4"/>
    <property type="match status" value="1"/>
</dbReference>
<dbReference type="OrthoDB" id="1577640at2759"/>
<reference evidence="2 3" key="1">
    <citation type="submission" date="2014-11" db="EMBL/GenBank/DDBJ databases">
        <authorList>
            <person name="Zhu J."/>
            <person name="Qi W."/>
            <person name="Song R."/>
        </authorList>
    </citation>
    <scope>NUCLEOTIDE SEQUENCE [LARGE SCALE GENOMIC DNA]</scope>
</reference>
<dbReference type="InterPro" id="IPR036770">
    <property type="entry name" value="Ankyrin_rpt-contain_sf"/>
</dbReference>
<accession>A0A0G4G4L0</accession>